<protein>
    <submittedName>
        <fullName evidence="2">Uncharacterized protein</fullName>
    </submittedName>
</protein>
<feature type="signal peptide" evidence="1">
    <location>
        <begin position="1"/>
        <end position="20"/>
    </location>
</feature>
<evidence type="ECO:0000313" key="3">
    <source>
        <dbReference type="Proteomes" id="UP001056012"/>
    </source>
</evidence>
<feature type="chain" id="PRO_5040345263" evidence="1">
    <location>
        <begin position="21"/>
        <end position="205"/>
    </location>
</feature>
<dbReference type="AlphaFoldDB" id="A0A9Q8ZG90"/>
<organism evidence="2 3">
    <name type="scientific">Curvularia clavata</name>
    <dbReference type="NCBI Taxonomy" id="95742"/>
    <lineage>
        <taxon>Eukaryota</taxon>
        <taxon>Fungi</taxon>
        <taxon>Dikarya</taxon>
        <taxon>Ascomycota</taxon>
        <taxon>Pezizomycotina</taxon>
        <taxon>Dothideomycetes</taxon>
        <taxon>Pleosporomycetidae</taxon>
        <taxon>Pleosporales</taxon>
        <taxon>Pleosporineae</taxon>
        <taxon>Pleosporaceae</taxon>
        <taxon>Curvularia</taxon>
    </lineage>
</organism>
<sequence>MVSLSGFQVLCLILATQAAGNSFPKQAEQDDSLLKKCHAAFVLTSIANVITPLPPAQACFNSWTQYYSTLSSLASKSYTTTLTSTEIFSTYPAVPTSTFCDNIPRLLGRQYSAYVTECTRCVTPTINPYDYNPALLLPTSLVNLAAKKEASYKSCVLHPAAAADATWIPITTLPGDPRYTQGWSATSTIPPTTVTAAPTPEVTST</sequence>
<evidence type="ECO:0000313" key="2">
    <source>
        <dbReference type="EMBL" id="USP82842.1"/>
    </source>
</evidence>
<dbReference type="OrthoDB" id="3944128at2759"/>
<dbReference type="EMBL" id="CP089281">
    <property type="protein sequence ID" value="USP82842.1"/>
    <property type="molecule type" value="Genomic_DNA"/>
</dbReference>
<gene>
    <name evidence="2" type="ORF">yc1106_10116</name>
</gene>
<keyword evidence="3" id="KW-1185">Reference proteome</keyword>
<name>A0A9Q8ZG90_CURCL</name>
<keyword evidence="1" id="KW-0732">Signal</keyword>
<evidence type="ECO:0000256" key="1">
    <source>
        <dbReference type="SAM" id="SignalP"/>
    </source>
</evidence>
<reference evidence="2" key="1">
    <citation type="submission" date="2021-12" db="EMBL/GenBank/DDBJ databases">
        <title>Curvularia clavata genome.</title>
        <authorList>
            <person name="Cao Y."/>
        </authorList>
    </citation>
    <scope>NUCLEOTIDE SEQUENCE</scope>
    <source>
        <strain evidence="2">Yc1106</strain>
    </source>
</reference>
<dbReference type="VEuPathDB" id="FungiDB:yc1106_10116"/>
<dbReference type="Proteomes" id="UP001056012">
    <property type="component" value="Chromosome 8"/>
</dbReference>
<proteinExistence type="predicted"/>
<accession>A0A9Q8ZG90</accession>